<keyword evidence="2 4" id="KW-0808">Transferase</keyword>
<keyword evidence="6" id="KW-1185">Reference proteome</keyword>
<dbReference type="AlphaFoldDB" id="A0A0F5K296"/>
<evidence type="ECO:0000256" key="1">
    <source>
        <dbReference type="ARBA" id="ARBA00006284"/>
    </source>
</evidence>
<accession>A0A0F5K296</accession>
<comment type="similarity">
    <text evidence="1 4">Belongs to the glycerate kinase type-1 family.</text>
</comment>
<dbReference type="OrthoDB" id="9774290at2"/>
<protein>
    <submittedName>
        <fullName evidence="5">Glycerate kinase</fullName>
    </submittedName>
</protein>
<dbReference type="GO" id="GO:0008887">
    <property type="term" value="F:glycerate kinase activity"/>
    <property type="evidence" value="ECO:0007669"/>
    <property type="project" value="UniProtKB-UniRule"/>
</dbReference>
<dbReference type="Proteomes" id="UP000033618">
    <property type="component" value="Unassembled WGS sequence"/>
</dbReference>
<evidence type="ECO:0000313" key="6">
    <source>
        <dbReference type="Proteomes" id="UP000033618"/>
    </source>
</evidence>
<dbReference type="NCBIfam" id="TIGR00045">
    <property type="entry name" value="glycerate kinase"/>
    <property type="match status" value="1"/>
</dbReference>
<name>A0A0F5K296_9BURK</name>
<dbReference type="InterPro" id="IPR036129">
    <property type="entry name" value="Glycerate_kinase_sf"/>
</dbReference>
<dbReference type="Gene3D" id="3.90.1510.10">
    <property type="entry name" value="Glycerate kinase, domain 2"/>
    <property type="match status" value="1"/>
</dbReference>
<dbReference type="PATRIC" id="fig|28092.6.peg.2368"/>
<dbReference type="InterPro" id="IPR018193">
    <property type="entry name" value="Glyc_kinase_flavodox-like_fold"/>
</dbReference>
<dbReference type="PANTHER" id="PTHR21599">
    <property type="entry name" value="GLYCERATE KINASE"/>
    <property type="match status" value="1"/>
</dbReference>
<gene>
    <name evidence="5" type="ORF">WM40_10015</name>
</gene>
<keyword evidence="3 4" id="KW-0418">Kinase</keyword>
<dbReference type="InterPro" id="IPR004381">
    <property type="entry name" value="Glycerate_kinase"/>
</dbReference>
<sequence length="381" mass="38424">MPIPAAQPIIVVAPDSFKGALDAEGVARAIAAGIRTVLPDAVVREYPMADGGEGTRAALLYNGGECLPLQVQGAGGACRKTIAGLTPEGAAIVESADIIGITDPAGMSVPVTARSSAGLGEALSQLLDRGIRTCFIALGGTSTNDGGAGFLSALGVGIFDAAGNRMMPTLDSLPHVMRVDASGLDARLAKCRLVGMADVDNPLTGPHGATHVFGPQKGIRADSANAHDAAIGRFARLLEAAMGCAYSNAPGAGAAGGLGFAIRMVGGTLQSGADIVAEQIDLRTALEGADWLITGEGRSDTQTLRGKAPFAAAMRARAAGVPATLLSGAIARDAGPLLGQHFAGCFAINDGPMSLEAAMADTSILLHNAAAQLTRLRFCQH</sequence>
<dbReference type="Gene3D" id="3.40.50.10350">
    <property type="entry name" value="Glycerate kinase, domain 1"/>
    <property type="match status" value="1"/>
</dbReference>
<dbReference type="SUPFAM" id="SSF110738">
    <property type="entry name" value="Glycerate kinase I"/>
    <property type="match status" value="1"/>
</dbReference>
<comment type="caution">
    <text evidence="5">The sequence shown here is derived from an EMBL/GenBank/DDBJ whole genome shotgun (WGS) entry which is preliminary data.</text>
</comment>
<dbReference type="PIRSF" id="PIRSF006078">
    <property type="entry name" value="GlxK"/>
    <property type="match status" value="1"/>
</dbReference>
<evidence type="ECO:0000256" key="4">
    <source>
        <dbReference type="PIRNR" id="PIRNR006078"/>
    </source>
</evidence>
<dbReference type="EMBL" id="LAQU01000008">
    <property type="protein sequence ID" value="KKB63662.1"/>
    <property type="molecule type" value="Genomic_DNA"/>
</dbReference>
<organism evidence="5 6">
    <name type="scientific">Robbsia andropogonis</name>
    <dbReference type="NCBI Taxonomy" id="28092"/>
    <lineage>
        <taxon>Bacteria</taxon>
        <taxon>Pseudomonadati</taxon>
        <taxon>Pseudomonadota</taxon>
        <taxon>Betaproteobacteria</taxon>
        <taxon>Burkholderiales</taxon>
        <taxon>Burkholderiaceae</taxon>
        <taxon>Robbsia</taxon>
    </lineage>
</organism>
<evidence type="ECO:0000313" key="5">
    <source>
        <dbReference type="EMBL" id="KKB63662.1"/>
    </source>
</evidence>
<dbReference type="GO" id="GO:0031388">
    <property type="term" value="P:organic acid phosphorylation"/>
    <property type="evidence" value="ECO:0007669"/>
    <property type="project" value="UniProtKB-UniRule"/>
</dbReference>
<reference evidence="5 6" key="1">
    <citation type="submission" date="2015-03" db="EMBL/GenBank/DDBJ databases">
        <title>Draft Genome Sequence of Burkholderia andropogonis type strain ICMP2807, isolated from Sorghum bicolor.</title>
        <authorList>
            <person name="Lopes-Santos L."/>
            <person name="Castro D.B."/>
            <person name="Ottoboni L.M."/>
            <person name="Park D."/>
            <person name="Weirc B.S."/>
            <person name="Destefano S.A."/>
        </authorList>
    </citation>
    <scope>NUCLEOTIDE SEQUENCE [LARGE SCALE GENOMIC DNA]</scope>
    <source>
        <strain evidence="5 6">ICMP2807</strain>
    </source>
</reference>
<dbReference type="InterPro" id="IPR018197">
    <property type="entry name" value="Glycerate_kinase_RE-like"/>
</dbReference>
<evidence type="ECO:0000256" key="2">
    <source>
        <dbReference type="ARBA" id="ARBA00022679"/>
    </source>
</evidence>
<dbReference type="RefSeq" id="WP_024903921.1">
    <property type="nucleotide sequence ID" value="NZ_CADFGU010000011.1"/>
</dbReference>
<proteinExistence type="inferred from homology"/>
<dbReference type="Pfam" id="PF02595">
    <property type="entry name" value="Gly_kinase"/>
    <property type="match status" value="1"/>
</dbReference>
<dbReference type="PANTHER" id="PTHR21599:SF0">
    <property type="entry name" value="GLYCERATE KINASE"/>
    <property type="match status" value="1"/>
</dbReference>
<dbReference type="STRING" id="28092.WM40_10015"/>
<evidence type="ECO:0000256" key="3">
    <source>
        <dbReference type="ARBA" id="ARBA00022777"/>
    </source>
</evidence>